<protein>
    <submittedName>
        <fullName evidence="2">Uncharacterized protein</fullName>
    </submittedName>
</protein>
<sequence>MSTLGWSSEGQGDGTGEGAGGRAPPFETETLDPAEIREEGEEARTEEIARSEAQERFLARDGQGGDVTRGTLRQTDQGAGGYEAQTNQGEEEGRFGIAPPSPMTMRRAESLARQPAPSEEPTQSGTTIDAPVVITATPVPRPRQGVAFSMDPSRPSLQPVGNARGDVPMVTPAYATSDRRIQSGEGVPASGLSHQGSGQARLV</sequence>
<evidence type="ECO:0000313" key="2">
    <source>
        <dbReference type="EMBL" id="KAG2898116.1"/>
    </source>
</evidence>
<feature type="compositionally biased region" description="Basic and acidic residues" evidence="1">
    <location>
        <begin position="34"/>
        <end position="59"/>
    </location>
</feature>
<feature type="compositionally biased region" description="Gly residues" evidence="1">
    <location>
        <begin position="11"/>
        <end position="21"/>
    </location>
</feature>
<comment type="caution">
    <text evidence="2">The sequence shown here is derived from an EMBL/GenBank/DDBJ whole genome shotgun (WGS) entry which is preliminary data.</text>
</comment>
<dbReference type="Proteomes" id="UP000736787">
    <property type="component" value="Unassembled WGS sequence"/>
</dbReference>
<accession>A0A8T1BDQ3</accession>
<name>A0A8T1BDQ3_9STRA</name>
<reference evidence="2" key="1">
    <citation type="submission" date="2018-10" db="EMBL/GenBank/DDBJ databases">
        <title>Effector identification in a new, highly contiguous assembly of the strawberry crown rot pathogen Phytophthora cactorum.</title>
        <authorList>
            <person name="Armitage A.D."/>
            <person name="Nellist C.F."/>
            <person name="Bates H."/>
            <person name="Vickerstaff R.J."/>
            <person name="Harrison R.J."/>
        </authorList>
    </citation>
    <scope>NUCLEOTIDE SEQUENCE</scope>
    <source>
        <strain evidence="2">4040</strain>
    </source>
</reference>
<evidence type="ECO:0000256" key="1">
    <source>
        <dbReference type="SAM" id="MobiDB-lite"/>
    </source>
</evidence>
<proteinExistence type="predicted"/>
<feature type="compositionally biased region" description="Polar residues" evidence="1">
    <location>
        <begin position="192"/>
        <end position="203"/>
    </location>
</feature>
<feature type="region of interest" description="Disordered" evidence="1">
    <location>
        <begin position="1"/>
        <end position="130"/>
    </location>
</feature>
<organism evidence="2 3">
    <name type="scientific">Phytophthora cactorum</name>
    <dbReference type="NCBI Taxonomy" id="29920"/>
    <lineage>
        <taxon>Eukaryota</taxon>
        <taxon>Sar</taxon>
        <taxon>Stramenopiles</taxon>
        <taxon>Oomycota</taxon>
        <taxon>Peronosporomycetes</taxon>
        <taxon>Peronosporales</taxon>
        <taxon>Peronosporaceae</taxon>
        <taxon>Phytophthora</taxon>
    </lineage>
</organism>
<gene>
    <name evidence="2" type="ORF">PC117_g22645</name>
</gene>
<evidence type="ECO:0000313" key="3">
    <source>
        <dbReference type="Proteomes" id="UP000736787"/>
    </source>
</evidence>
<dbReference type="VEuPathDB" id="FungiDB:PC110_g23493"/>
<feature type="region of interest" description="Disordered" evidence="1">
    <location>
        <begin position="143"/>
        <end position="203"/>
    </location>
</feature>
<dbReference type="EMBL" id="RCMK01001270">
    <property type="protein sequence ID" value="KAG2898116.1"/>
    <property type="molecule type" value="Genomic_DNA"/>
</dbReference>
<dbReference type="AlphaFoldDB" id="A0A8T1BDQ3"/>